<accession>A0ABN8PUN4</accession>
<name>A0ABN8PUN4_9CNID</name>
<sequence>MSLSQSTLTSFLKRSAPETHDADDGTSNVVHSKKKKSEDNKKKYETKRIRKFQPAWQKEFDWVVYQEETNKMYCSTCRKYAELADKSSPMYIGCGWSSRIQKRNFNSPFKKSPPCCLSYKIQILNGTKLGTSCKEQGSFQSWQMGAQIPGSSSKSLFL</sequence>
<gene>
    <name evidence="2" type="ORF">PEVE_00000324</name>
</gene>
<dbReference type="EMBL" id="CALNXI010001005">
    <property type="protein sequence ID" value="CAH3151175.1"/>
    <property type="molecule type" value="Genomic_DNA"/>
</dbReference>
<organism evidence="2 3">
    <name type="scientific">Porites evermanni</name>
    <dbReference type="NCBI Taxonomy" id="104178"/>
    <lineage>
        <taxon>Eukaryota</taxon>
        <taxon>Metazoa</taxon>
        <taxon>Cnidaria</taxon>
        <taxon>Anthozoa</taxon>
        <taxon>Hexacorallia</taxon>
        <taxon>Scleractinia</taxon>
        <taxon>Fungiina</taxon>
        <taxon>Poritidae</taxon>
        <taxon>Porites</taxon>
    </lineage>
</organism>
<feature type="region of interest" description="Disordered" evidence="1">
    <location>
        <begin position="1"/>
        <end position="44"/>
    </location>
</feature>
<evidence type="ECO:0000256" key="1">
    <source>
        <dbReference type="SAM" id="MobiDB-lite"/>
    </source>
</evidence>
<feature type="compositionally biased region" description="Polar residues" evidence="1">
    <location>
        <begin position="1"/>
        <end position="12"/>
    </location>
</feature>
<evidence type="ECO:0008006" key="4">
    <source>
        <dbReference type="Google" id="ProtNLM"/>
    </source>
</evidence>
<comment type="caution">
    <text evidence="2">The sequence shown here is derived from an EMBL/GenBank/DDBJ whole genome shotgun (WGS) entry which is preliminary data.</text>
</comment>
<keyword evidence="3" id="KW-1185">Reference proteome</keyword>
<evidence type="ECO:0000313" key="2">
    <source>
        <dbReference type="EMBL" id="CAH3151175.1"/>
    </source>
</evidence>
<proteinExistence type="predicted"/>
<dbReference type="Proteomes" id="UP001159427">
    <property type="component" value="Unassembled WGS sequence"/>
</dbReference>
<protein>
    <recommendedName>
        <fullName evidence="4">TTF-type domain-containing protein</fullName>
    </recommendedName>
</protein>
<reference evidence="2 3" key="1">
    <citation type="submission" date="2022-05" db="EMBL/GenBank/DDBJ databases">
        <authorList>
            <consortium name="Genoscope - CEA"/>
            <person name="William W."/>
        </authorList>
    </citation>
    <scope>NUCLEOTIDE SEQUENCE [LARGE SCALE GENOMIC DNA]</scope>
</reference>
<evidence type="ECO:0000313" key="3">
    <source>
        <dbReference type="Proteomes" id="UP001159427"/>
    </source>
</evidence>